<keyword evidence="3" id="KW-0472">Membrane</keyword>
<name>A0ABR3JX85_9AGAR</name>
<keyword evidence="1" id="KW-0853">WD repeat</keyword>
<accession>A0ABR3JX85</accession>
<dbReference type="PANTHER" id="PTHR22838:SF0">
    <property type="entry name" value="WD REPEAT-CONTAINING PROTEIN 26"/>
    <property type="match status" value="1"/>
</dbReference>
<dbReference type="InterPro" id="IPR036322">
    <property type="entry name" value="WD40_repeat_dom_sf"/>
</dbReference>
<dbReference type="Gene3D" id="2.130.10.10">
    <property type="entry name" value="YVTN repeat-like/Quinoprotein amine dehydrogenase"/>
    <property type="match status" value="1"/>
</dbReference>
<dbReference type="EMBL" id="JASNQZ010000002">
    <property type="protein sequence ID" value="KAL0960219.1"/>
    <property type="molecule type" value="Genomic_DNA"/>
</dbReference>
<evidence type="ECO:0008006" key="6">
    <source>
        <dbReference type="Google" id="ProtNLM"/>
    </source>
</evidence>
<dbReference type="Pfam" id="PF00400">
    <property type="entry name" value="WD40"/>
    <property type="match status" value="1"/>
</dbReference>
<evidence type="ECO:0000313" key="4">
    <source>
        <dbReference type="EMBL" id="KAL0960219.1"/>
    </source>
</evidence>
<evidence type="ECO:0000313" key="5">
    <source>
        <dbReference type="Proteomes" id="UP001556367"/>
    </source>
</evidence>
<gene>
    <name evidence="4" type="ORF">HGRIS_011853</name>
</gene>
<organism evidence="4 5">
    <name type="scientific">Hohenbuehelia grisea</name>
    <dbReference type="NCBI Taxonomy" id="104357"/>
    <lineage>
        <taxon>Eukaryota</taxon>
        <taxon>Fungi</taxon>
        <taxon>Dikarya</taxon>
        <taxon>Basidiomycota</taxon>
        <taxon>Agaricomycotina</taxon>
        <taxon>Agaricomycetes</taxon>
        <taxon>Agaricomycetidae</taxon>
        <taxon>Agaricales</taxon>
        <taxon>Pleurotineae</taxon>
        <taxon>Pleurotaceae</taxon>
        <taxon>Hohenbuehelia</taxon>
    </lineage>
</organism>
<keyword evidence="3" id="KW-0812">Transmembrane</keyword>
<keyword evidence="3" id="KW-1133">Transmembrane helix</keyword>
<evidence type="ECO:0000256" key="1">
    <source>
        <dbReference type="ARBA" id="ARBA00022574"/>
    </source>
</evidence>
<dbReference type="Proteomes" id="UP001556367">
    <property type="component" value="Unassembled WGS sequence"/>
</dbReference>
<keyword evidence="2" id="KW-0677">Repeat</keyword>
<protein>
    <recommendedName>
        <fullName evidence="6">WD40 repeat-like protein</fullName>
    </recommendedName>
</protein>
<feature type="transmembrane region" description="Helical" evidence="3">
    <location>
        <begin position="355"/>
        <end position="380"/>
    </location>
</feature>
<proteinExistence type="predicted"/>
<sequence>MQKFQKAVTLNKSALINALLFTKDGSLLLTGRGDEGTVKVWDLSSSACLETISYPTPHWEQITGLIWAIANNGDHSRFLCIGTGRGKIGFAKNRSVTPFLLGRISVTHAFDHPVEAMATDHINFRFAAASQSGIIKVFQISGPSSSDVLYEILAFGFPRGLHFSGDEHKELVCYCLSQNRVAAWRVYGPHIKRLWVRSLNGPLGSVSVSDNGQSILIQDLKTSEFDIYSAQATMQLARFTTGSTESRIIQGAFIHSQAVVLGSDHGEAYVYNTSTRNAACLQKLTHDTGEEYPLVQLTAICRSSGKVLMATGANASSAKKSEICVWTQNTISEPDLVDSASGKIIHVHQHQYPKLALIFTVMVFGVFQLLVIMIMPSYLLRVWGDIKG</sequence>
<dbReference type="PANTHER" id="PTHR22838">
    <property type="entry name" value="WD REPEAT PROTEIN 26-RELATED"/>
    <property type="match status" value="1"/>
</dbReference>
<keyword evidence="5" id="KW-1185">Reference proteome</keyword>
<dbReference type="SUPFAM" id="SSF50978">
    <property type="entry name" value="WD40 repeat-like"/>
    <property type="match status" value="1"/>
</dbReference>
<dbReference type="InterPro" id="IPR001680">
    <property type="entry name" value="WD40_rpt"/>
</dbReference>
<dbReference type="InterPro" id="IPR015943">
    <property type="entry name" value="WD40/YVTN_repeat-like_dom_sf"/>
</dbReference>
<evidence type="ECO:0000256" key="3">
    <source>
        <dbReference type="SAM" id="Phobius"/>
    </source>
</evidence>
<comment type="caution">
    <text evidence="4">The sequence shown here is derived from an EMBL/GenBank/DDBJ whole genome shotgun (WGS) entry which is preliminary data.</text>
</comment>
<reference evidence="5" key="1">
    <citation type="submission" date="2024-06" db="EMBL/GenBank/DDBJ databases">
        <title>Multi-omics analyses provide insights into the biosynthesis of the anticancer antibiotic pleurotin in Hohenbuehelia grisea.</title>
        <authorList>
            <person name="Weaver J.A."/>
            <person name="Alberti F."/>
        </authorList>
    </citation>
    <scope>NUCLEOTIDE SEQUENCE [LARGE SCALE GENOMIC DNA]</scope>
    <source>
        <strain evidence="5">T-177</strain>
    </source>
</reference>
<dbReference type="InterPro" id="IPR051350">
    <property type="entry name" value="WD_repeat-ST_regulator"/>
</dbReference>
<evidence type="ECO:0000256" key="2">
    <source>
        <dbReference type="ARBA" id="ARBA00022737"/>
    </source>
</evidence>